<accession>A0A061D8L9</accession>
<gene>
    <name evidence="1" type="ORF">BBBOND_0104030</name>
</gene>
<dbReference type="Proteomes" id="UP000033188">
    <property type="component" value="Chromosome 1"/>
</dbReference>
<evidence type="ECO:0000313" key="1">
    <source>
        <dbReference type="EMBL" id="CDR94095.1"/>
    </source>
</evidence>
<sequence>MRSIAARRIDRMLSAQPLPLTAVNKISLKYATDNECATYFAKELLPLMAYGNKHIEFNAAAAESGEKQYCSVLLSSGSNVTLNLKLYRYPLQIMQRIVDVAATQEESSN</sequence>
<dbReference type="VEuPathDB" id="PiroplasmaDB:BBBOND_0104030"/>
<evidence type="ECO:0000313" key="2">
    <source>
        <dbReference type="Proteomes" id="UP000033188"/>
    </source>
</evidence>
<dbReference type="KEGG" id="bbig:BBBOND_0104030"/>
<protein>
    <submittedName>
        <fullName evidence="1">Uncharacterized protein</fullName>
    </submittedName>
</protein>
<dbReference type="AlphaFoldDB" id="A0A061D8L9"/>
<name>A0A061D8L9_BABBI</name>
<dbReference type="OMA" id="AHENPHI"/>
<dbReference type="EMBL" id="LK391707">
    <property type="protein sequence ID" value="CDR94095.1"/>
    <property type="molecule type" value="Genomic_DNA"/>
</dbReference>
<proteinExistence type="predicted"/>
<reference evidence="2" key="1">
    <citation type="journal article" date="2014" name="Nucleic Acids Res.">
        <title>The evolutionary dynamics of variant antigen genes in Babesia reveal a history of genomic innovation underlying host-parasite interaction.</title>
        <authorList>
            <person name="Jackson A.P."/>
            <person name="Otto T.D."/>
            <person name="Darby A."/>
            <person name="Ramaprasad A."/>
            <person name="Xia D."/>
            <person name="Echaide I.E."/>
            <person name="Farber M."/>
            <person name="Gahlot S."/>
            <person name="Gamble J."/>
            <person name="Gupta D."/>
            <person name="Gupta Y."/>
            <person name="Jackson L."/>
            <person name="Malandrin L."/>
            <person name="Malas T.B."/>
            <person name="Moussa E."/>
            <person name="Nair M."/>
            <person name="Reid A.J."/>
            <person name="Sanders M."/>
            <person name="Sharma J."/>
            <person name="Tracey A."/>
            <person name="Quail M.A."/>
            <person name="Weir W."/>
            <person name="Wastling J.M."/>
            <person name="Hall N."/>
            <person name="Willadsen P."/>
            <person name="Lingelbach K."/>
            <person name="Shiels B."/>
            <person name="Tait A."/>
            <person name="Berriman M."/>
            <person name="Allred D.R."/>
            <person name="Pain A."/>
        </authorList>
    </citation>
    <scope>NUCLEOTIDE SEQUENCE [LARGE SCALE GENOMIC DNA]</scope>
    <source>
        <strain evidence="2">Bond</strain>
    </source>
</reference>
<dbReference type="OrthoDB" id="365760at2759"/>
<keyword evidence="2" id="KW-1185">Reference proteome</keyword>
<dbReference type="RefSeq" id="XP_012766281.1">
    <property type="nucleotide sequence ID" value="XM_012910827.1"/>
</dbReference>
<organism evidence="1 2">
    <name type="scientific">Babesia bigemina</name>
    <dbReference type="NCBI Taxonomy" id="5866"/>
    <lineage>
        <taxon>Eukaryota</taxon>
        <taxon>Sar</taxon>
        <taxon>Alveolata</taxon>
        <taxon>Apicomplexa</taxon>
        <taxon>Aconoidasida</taxon>
        <taxon>Piroplasmida</taxon>
        <taxon>Babesiidae</taxon>
        <taxon>Babesia</taxon>
    </lineage>
</organism>
<dbReference type="GeneID" id="24562636"/>